<organism evidence="1 2">
    <name type="scientific">Pedobacter suwonensis</name>
    <dbReference type="NCBI Taxonomy" id="332999"/>
    <lineage>
        <taxon>Bacteria</taxon>
        <taxon>Pseudomonadati</taxon>
        <taxon>Bacteroidota</taxon>
        <taxon>Sphingobacteriia</taxon>
        <taxon>Sphingobacteriales</taxon>
        <taxon>Sphingobacteriaceae</taxon>
        <taxon>Pedobacter</taxon>
    </lineage>
</organism>
<evidence type="ECO:0000313" key="2">
    <source>
        <dbReference type="Proteomes" id="UP000198836"/>
    </source>
</evidence>
<accession>A0A1I0T726</accession>
<keyword evidence="2" id="KW-1185">Reference proteome</keyword>
<dbReference type="Proteomes" id="UP000198836">
    <property type="component" value="Unassembled WGS sequence"/>
</dbReference>
<proteinExistence type="predicted"/>
<dbReference type="AlphaFoldDB" id="A0A1I0T726"/>
<gene>
    <name evidence="1" type="ORF">SAMN04488511_106264</name>
</gene>
<sequence>MFDYTTKKQSHSFFEWLLYYTTIANGHTLSKGKPLRLTNHLSKEIYFRLPGVIYKM</sequence>
<reference evidence="2" key="1">
    <citation type="submission" date="2016-10" db="EMBL/GenBank/DDBJ databases">
        <authorList>
            <person name="Varghese N."/>
            <person name="Submissions S."/>
        </authorList>
    </citation>
    <scope>NUCLEOTIDE SEQUENCE [LARGE SCALE GENOMIC DNA]</scope>
    <source>
        <strain evidence="2">DSM 18130</strain>
    </source>
</reference>
<dbReference type="EMBL" id="FOJM01000006">
    <property type="protein sequence ID" value="SFA47588.1"/>
    <property type="molecule type" value="Genomic_DNA"/>
</dbReference>
<name>A0A1I0T726_9SPHI</name>
<evidence type="ECO:0000313" key="1">
    <source>
        <dbReference type="EMBL" id="SFA47588.1"/>
    </source>
</evidence>
<protein>
    <submittedName>
        <fullName evidence="1">Uncharacterized protein</fullName>
    </submittedName>
</protein>